<evidence type="ECO:0000256" key="1">
    <source>
        <dbReference type="SAM" id="Phobius"/>
    </source>
</evidence>
<accession>A0ABV2FKN7</accession>
<feature type="transmembrane region" description="Helical" evidence="1">
    <location>
        <begin position="23"/>
        <end position="48"/>
    </location>
</feature>
<keyword evidence="1" id="KW-1133">Transmembrane helix</keyword>
<keyword evidence="1" id="KW-0472">Membrane</keyword>
<dbReference type="Proteomes" id="UP001549122">
    <property type="component" value="Unassembled WGS sequence"/>
</dbReference>
<organism evidence="3 4">
    <name type="scientific">Streptococcus rupicaprae</name>
    <dbReference type="NCBI Taxonomy" id="759619"/>
    <lineage>
        <taxon>Bacteria</taxon>
        <taxon>Bacillati</taxon>
        <taxon>Bacillota</taxon>
        <taxon>Bacilli</taxon>
        <taxon>Lactobacillales</taxon>
        <taxon>Streptococcaceae</taxon>
        <taxon>Streptococcus</taxon>
    </lineage>
</organism>
<dbReference type="InterPro" id="IPR025588">
    <property type="entry name" value="YcxB-like_C"/>
</dbReference>
<proteinExistence type="predicted"/>
<feature type="domain" description="YcxB-like C-terminal" evidence="2">
    <location>
        <begin position="91"/>
        <end position="140"/>
    </location>
</feature>
<feature type="transmembrane region" description="Helical" evidence="1">
    <location>
        <begin position="54"/>
        <end position="76"/>
    </location>
</feature>
<evidence type="ECO:0000313" key="3">
    <source>
        <dbReference type="EMBL" id="MET3559126.1"/>
    </source>
</evidence>
<gene>
    <name evidence="3" type="ORF">ABID29_002275</name>
</gene>
<sequence>MDFPLSISTVIDRQRQRQFLRYLLLRNSFLWLVVVLIMLCLLIIAALASPEKRLLSLVLATLFPLLVFLTGELMIWQRSRLLQDFKQEFYFTEKGVEVRTISGIQRVCYANIFRIYETKKDIYLMLSKQSGLVLKKSDCPERVLALIQDQMARDK</sequence>
<evidence type="ECO:0000313" key="4">
    <source>
        <dbReference type="Proteomes" id="UP001549122"/>
    </source>
</evidence>
<reference evidence="3 4" key="1">
    <citation type="submission" date="2024-06" db="EMBL/GenBank/DDBJ databases">
        <title>Genomic Encyclopedia of Type Strains, Phase IV (KMG-IV): sequencing the most valuable type-strain genomes for metagenomic binning, comparative biology and taxonomic classification.</title>
        <authorList>
            <person name="Goeker M."/>
        </authorList>
    </citation>
    <scope>NUCLEOTIDE SEQUENCE [LARGE SCALE GENOMIC DNA]</scope>
    <source>
        <strain evidence="3 4">DSM 28303</strain>
    </source>
</reference>
<evidence type="ECO:0000259" key="2">
    <source>
        <dbReference type="Pfam" id="PF14317"/>
    </source>
</evidence>
<dbReference type="EMBL" id="JBEPLO010000035">
    <property type="protein sequence ID" value="MET3559126.1"/>
    <property type="molecule type" value="Genomic_DNA"/>
</dbReference>
<protein>
    <recommendedName>
        <fullName evidence="2">YcxB-like C-terminal domain-containing protein</fullName>
    </recommendedName>
</protein>
<keyword evidence="4" id="KW-1185">Reference proteome</keyword>
<dbReference type="Pfam" id="PF14317">
    <property type="entry name" value="YcxB"/>
    <property type="match status" value="1"/>
</dbReference>
<keyword evidence="1" id="KW-0812">Transmembrane</keyword>
<name>A0ABV2FKN7_9STRE</name>
<comment type="caution">
    <text evidence="3">The sequence shown here is derived from an EMBL/GenBank/DDBJ whole genome shotgun (WGS) entry which is preliminary data.</text>
</comment>